<proteinExistence type="predicted"/>
<dbReference type="EMBL" id="WSFT01000053">
    <property type="protein sequence ID" value="MBS4539782.1"/>
    <property type="molecule type" value="Genomic_DNA"/>
</dbReference>
<dbReference type="GO" id="GO:0016020">
    <property type="term" value="C:membrane"/>
    <property type="evidence" value="ECO:0007669"/>
    <property type="project" value="UniProtKB-SubCell"/>
</dbReference>
<dbReference type="PANTHER" id="PTHR31746:SF2">
    <property type="entry name" value="TRANSMEMBRANE PROTEIN 229A"/>
    <property type="match status" value="1"/>
</dbReference>
<feature type="transmembrane region" description="Helical" evidence="5">
    <location>
        <begin position="62"/>
        <end position="83"/>
    </location>
</feature>
<dbReference type="Proteomes" id="UP000724672">
    <property type="component" value="Unassembled WGS sequence"/>
</dbReference>
<protein>
    <recommendedName>
        <fullName evidence="8">ABC-transporter type IV</fullName>
    </recommendedName>
</protein>
<feature type="transmembrane region" description="Helical" evidence="5">
    <location>
        <begin position="32"/>
        <end position="50"/>
    </location>
</feature>
<comment type="subcellular location">
    <subcellularLocation>
        <location evidence="1">Membrane</location>
        <topology evidence="1">Multi-pass membrane protein</topology>
    </subcellularLocation>
</comment>
<evidence type="ECO:0008006" key="8">
    <source>
        <dbReference type="Google" id="ProtNLM"/>
    </source>
</evidence>
<evidence type="ECO:0000256" key="4">
    <source>
        <dbReference type="ARBA" id="ARBA00023136"/>
    </source>
</evidence>
<accession>A0A942Z8G7</accession>
<evidence type="ECO:0000256" key="3">
    <source>
        <dbReference type="ARBA" id="ARBA00022989"/>
    </source>
</evidence>
<reference evidence="6" key="1">
    <citation type="submission" date="2019-12" db="EMBL/GenBank/DDBJ databases">
        <title>Clostridiaceae gen. nov. sp. nov., isolated from sediment in Xinjiang, China.</title>
        <authorList>
            <person name="Zhang R."/>
        </authorList>
    </citation>
    <scope>NUCLEOTIDE SEQUENCE</scope>
    <source>
        <strain evidence="6">D2Q-11</strain>
    </source>
</reference>
<feature type="transmembrane region" description="Helical" evidence="5">
    <location>
        <begin position="5"/>
        <end position="26"/>
    </location>
</feature>
<evidence type="ECO:0000256" key="2">
    <source>
        <dbReference type="ARBA" id="ARBA00022692"/>
    </source>
</evidence>
<dbReference type="AlphaFoldDB" id="A0A942Z8G7"/>
<evidence type="ECO:0000313" key="7">
    <source>
        <dbReference type="Proteomes" id="UP000724672"/>
    </source>
</evidence>
<dbReference type="Pfam" id="PF06541">
    <property type="entry name" value="ABC_trans_CmpB"/>
    <property type="match status" value="1"/>
</dbReference>
<keyword evidence="4 5" id="KW-0472">Membrane</keyword>
<comment type="caution">
    <text evidence="6">The sequence shown here is derived from an EMBL/GenBank/DDBJ whole genome shotgun (WGS) entry which is preliminary data.</text>
</comment>
<keyword evidence="7" id="KW-1185">Reference proteome</keyword>
<dbReference type="InterPro" id="IPR010540">
    <property type="entry name" value="CmpB_TMEM229"/>
</dbReference>
<organism evidence="6 7">
    <name type="scientific">Anaeromonas frigoriresistens</name>
    <dbReference type="NCBI Taxonomy" id="2683708"/>
    <lineage>
        <taxon>Bacteria</taxon>
        <taxon>Bacillati</taxon>
        <taxon>Bacillota</taxon>
        <taxon>Tissierellia</taxon>
        <taxon>Tissierellales</taxon>
        <taxon>Thermohalobacteraceae</taxon>
        <taxon>Anaeromonas</taxon>
    </lineage>
</organism>
<keyword evidence="2 5" id="KW-0812">Transmembrane</keyword>
<evidence type="ECO:0000313" key="6">
    <source>
        <dbReference type="EMBL" id="MBS4539782.1"/>
    </source>
</evidence>
<dbReference type="RefSeq" id="WP_203367697.1">
    <property type="nucleotide sequence ID" value="NZ_WSFT01000053.1"/>
</dbReference>
<feature type="transmembrane region" description="Helical" evidence="5">
    <location>
        <begin position="103"/>
        <end position="122"/>
    </location>
</feature>
<dbReference type="PANTHER" id="PTHR31746">
    <property type="entry name" value="TRANSMEMBRANE PROTEIN 229 FAMILY MEMBER"/>
    <property type="match status" value="1"/>
</dbReference>
<sequence length="141" mass="16479">MIIKFVMYGLIGLLIEVFFTGIGSLISNDFTLIGHTYIWMFFIYGSAVFLERIHDIIRDKNFIIRGGVWSVIIFSIEFVTGFLLHKIIGVCPWDYSGNSPYTILGYIRLDYLPFWFVLGLLFEQLHDYIDNFMITLKETPK</sequence>
<evidence type="ECO:0000256" key="5">
    <source>
        <dbReference type="SAM" id="Phobius"/>
    </source>
</evidence>
<evidence type="ECO:0000256" key="1">
    <source>
        <dbReference type="ARBA" id="ARBA00004141"/>
    </source>
</evidence>
<keyword evidence="3 5" id="KW-1133">Transmembrane helix</keyword>
<gene>
    <name evidence="6" type="ORF">GOQ27_15010</name>
</gene>
<name>A0A942Z8G7_9FIRM</name>